<dbReference type="Pfam" id="PF10428">
    <property type="entry name" value="SOG2"/>
    <property type="match status" value="2"/>
</dbReference>
<feature type="compositionally biased region" description="Polar residues" evidence="3">
    <location>
        <begin position="761"/>
        <end position="771"/>
    </location>
</feature>
<evidence type="ECO:0000313" key="5">
    <source>
        <dbReference type="EMBL" id="CAX44970.1"/>
    </source>
</evidence>
<keyword evidence="1" id="KW-0433">Leucine-rich repeat</keyword>
<feature type="region of interest" description="Disordered" evidence="3">
    <location>
        <begin position="202"/>
        <end position="357"/>
    </location>
</feature>
<feature type="compositionally biased region" description="Polar residues" evidence="3">
    <location>
        <begin position="214"/>
        <end position="228"/>
    </location>
</feature>
<dbReference type="eggNOG" id="KOG0619">
    <property type="taxonomic scope" value="Eukaryota"/>
</dbReference>
<feature type="region of interest" description="Disordered" evidence="3">
    <location>
        <begin position="388"/>
        <end position="436"/>
    </location>
</feature>
<keyword evidence="2" id="KW-0677">Repeat</keyword>
<dbReference type="PANTHER" id="PTHR24366">
    <property type="entry name" value="IG(IMMUNOGLOBULIN) AND LRR(LEUCINE RICH REPEAT) DOMAINS"/>
    <property type="match status" value="1"/>
</dbReference>
<accession>B9W8B1</accession>
<feature type="compositionally biased region" description="Basic and acidic residues" evidence="3">
    <location>
        <begin position="256"/>
        <end position="270"/>
    </location>
</feature>
<evidence type="ECO:0000256" key="2">
    <source>
        <dbReference type="ARBA" id="ARBA00022737"/>
    </source>
</evidence>
<feature type="compositionally biased region" description="Polar residues" evidence="3">
    <location>
        <begin position="414"/>
        <end position="434"/>
    </location>
</feature>
<dbReference type="InterPro" id="IPR032675">
    <property type="entry name" value="LRR_dom_sf"/>
</dbReference>
<feature type="compositionally biased region" description="Low complexity" evidence="3">
    <location>
        <begin position="320"/>
        <end position="336"/>
    </location>
</feature>
<dbReference type="HOGENOM" id="CLU_011502_0_0_1"/>
<dbReference type="Pfam" id="PF13855">
    <property type="entry name" value="LRR_8"/>
    <property type="match status" value="1"/>
</dbReference>
<dbReference type="InterPro" id="IPR019487">
    <property type="entry name" value="RAM_signalling_pathway_SOG2"/>
</dbReference>
<organism evidence="5 6">
    <name type="scientific">Candida dubliniensis (strain CD36 / ATCC MYA-646 / CBS 7987 / NCPF 3949 / NRRL Y-17841)</name>
    <name type="common">Yeast</name>
    <dbReference type="NCBI Taxonomy" id="573826"/>
    <lineage>
        <taxon>Eukaryota</taxon>
        <taxon>Fungi</taxon>
        <taxon>Dikarya</taxon>
        <taxon>Ascomycota</taxon>
        <taxon>Saccharomycotina</taxon>
        <taxon>Pichiomycetes</taxon>
        <taxon>Debaryomycetaceae</taxon>
        <taxon>Candida/Lodderomyces clade</taxon>
        <taxon>Candida</taxon>
    </lineage>
</organism>
<name>B9W8B1_CANDC</name>
<feature type="compositionally biased region" description="Low complexity" evidence="3">
    <location>
        <begin position="234"/>
        <end position="246"/>
    </location>
</feature>
<dbReference type="OrthoDB" id="1394818at2759"/>
<dbReference type="Gene3D" id="3.80.10.10">
    <property type="entry name" value="Ribonuclease Inhibitor"/>
    <property type="match status" value="1"/>
</dbReference>
<keyword evidence="6" id="KW-1185">Reference proteome</keyword>
<dbReference type="Proteomes" id="UP000002605">
    <property type="component" value="Chromosome 1"/>
</dbReference>
<dbReference type="GeneID" id="8044872"/>
<dbReference type="SUPFAM" id="SSF52058">
    <property type="entry name" value="L domain-like"/>
    <property type="match status" value="1"/>
</dbReference>
<sequence>MSRSHVVALLKEQLETIEQKKSIKLNSLPSTIKPSELIDTIYDFLTSCDPSLELEKLAISNCHLTDLPSNFHKIASSIKYLDLHQNSISYIPQEFFYHFDALEILDLASNDLEYLPDSLSSVTTLKVISIKDNNFKYISPQLGELPNLNLIEVSGNPSLLPSNDIIRAFQQQKPDLDWVGELKNYLVANRMLLNSKIQEAIEKSSQKRQQQQQAPKDQTPEVSQTTSDAAIARSKSGSISTSFSSKASRRMGLIIKKSDENSDGSAKEDANNSLISGAVPDHVTAEGIPRVDSPTDTSFQLPKSPPASTPGTTTQSTAFSSNTSSTQAVSATTSSNKNLSAKQTSSARARSNTFKEIDRMLEKSESVDTERKSNAYFKRLSTLQELPTDELSEYSQPKKSTPEAKQASGGASKANITSANENSPIKPHSQSKPHTNPVIIRVSRKILFSFSELHSSIRRFTSFCSDKKVTMKMVSYLYSTKSNIDSLVENLEIMEESGDNSEQIVQALHHCIGSFKSIMKLLHENIQSFVGNIEVCFIRMVYLSVFGSLNELQNAYLLLCPKANLKSSSTEMKQKLSINTTTDADEKLYSTVELATSSTQTIFSELNKTINKGATASANGGVVHPTVASKIKELAKVCAASLDIIKRLNTKLITIRNNPSVTTKKLFAEDINQFIKTVVQTLAAVKAIVKDIPILDDIRASMSNLTKTAKEVTYFLEVSSYKSLLPDSSSAGVSQQPQLISVPSVSNLFTPVAAHAPSLPGSGSQTASNGPTPIRNPSTNSSITTTTLILPPLNLQESAPLTAPVQSSGQMFAKHGINPFDGLIMARNSENQS</sequence>
<evidence type="ECO:0000313" key="4">
    <source>
        <dbReference type="CGD" id="CAL0000159794"/>
    </source>
</evidence>
<evidence type="ECO:0000313" key="6">
    <source>
        <dbReference type="Proteomes" id="UP000002605"/>
    </source>
</evidence>
<protein>
    <recommendedName>
        <fullName evidence="7">Leucine-rich repeat-containing protein</fullName>
    </recommendedName>
</protein>
<evidence type="ECO:0000256" key="3">
    <source>
        <dbReference type="SAM" id="MobiDB-lite"/>
    </source>
</evidence>
<dbReference type="VEuPathDB" id="FungiDB:CD36_06730"/>
<evidence type="ECO:0000256" key="1">
    <source>
        <dbReference type="ARBA" id="ARBA00022614"/>
    </source>
</evidence>
<dbReference type="AlphaFoldDB" id="B9W8B1"/>
<reference evidence="5 6" key="1">
    <citation type="journal article" date="2009" name="Genome Res.">
        <title>Comparative genomics of the fungal pathogens Candida dubliniensis and Candida albicans.</title>
        <authorList>
            <person name="Jackson A.P."/>
            <person name="Gamble J.A."/>
            <person name="Yeomans T."/>
            <person name="Moran G.P."/>
            <person name="Saunders D."/>
            <person name="Harris D."/>
            <person name="Aslett M."/>
            <person name="Barrell J.F."/>
            <person name="Butler G."/>
            <person name="Citiulo F."/>
            <person name="Coleman D.C."/>
            <person name="de Groot P.W.J."/>
            <person name="Goodwin T.J."/>
            <person name="Quail M.A."/>
            <person name="McQuillan J."/>
            <person name="Munro C.A."/>
            <person name="Pain A."/>
            <person name="Poulter R.T."/>
            <person name="Rajandream M.A."/>
            <person name="Renauld H."/>
            <person name="Spiering M.J."/>
            <person name="Tivey A."/>
            <person name="Gow N.A.R."/>
            <person name="Barrell B."/>
            <person name="Sullivan D.J."/>
            <person name="Berriman M."/>
        </authorList>
    </citation>
    <scope>NUCLEOTIDE SEQUENCE [LARGE SCALE GENOMIC DNA]</scope>
    <source>
        <strain evidence="6">CD36 / ATCC MYA-646 / CBS 7987 / NCPF 3949 / NRRL Y-17841</strain>
    </source>
</reference>
<dbReference type="EMBL" id="FM992688">
    <property type="protein sequence ID" value="CAX44970.1"/>
    <property type="molecule type" value="Genomic_DNA"/>
</dbReference>
<feature type="compositionally biased region" description="Polar residues" evidence="3">
    <location>
        <begin position="309"/>
        <end position="319"/>
    </location>
</feature>
<feature type="region of interest" description="Disordered" evidence="3">
    <location>
        <begin position="756"/>
        <end position="783"/>
    </location>
</feature>
<dbReference type="RefSeq" id="XP_002417332.1">
    <property type="nucleotide sequence ID" value="XM_002417287.1"/>
</dbReference>
<dbReference type="KEGG" id="cdu:CD36_06730"/>
<feature type="compositionally biased region" description="Polar residues" evidence="3">
    <location>
        <begin position="337"/>
        <end position="352"/>
    </location>
</feature>
<gene>
    <name evidence="4" type="ordered locus">Cd36_06730</name>
    <name evidence="5" type="ORF">CD36_06730</name>
</gene>
<proteinExistence type="predicted"/>
<dbReference type="InterPro" id="IPR001611">
    <property type="entry name" value="Leu-rich_rpt"/>
</dbReference>
<evidence type="ECO:0008006" key="7">
    <source>
        <dbReference type="Google" id="ProtNLM"/>
    </source>
</evidence>
<dbReference type="CGD" id="CAL0000159794">
    <property type="gene designation" value="Cd36_06730"/>
</dbReference>